<feature type="compositionally biased region" description="Polar residues" evidence="1">
    <location>
        <begin position="436"/>
        <end position="446"/>
    </location>
</feature>
<gene>
    <name evidence="3" type="ORF">HGRIS_009653</name>
</gene>
<accession>A0ABR3J279</accession>
<keyword evidence="4" id="KW-1185">Reference proteome</keyword>
<evidence type="ECO:0000313" key="4">
    <source>
        <dbReference type="Proteomes" id="UP001556367"/>
    </source>
</evidence>
<sequence>MSATPREIGTLIVVILKARHLPNKRHIGKQDPYCLVALNGEKRRTKAIKRGGQHPEWDEEVRFTLYEDTDDVLARTAHGDGTPPPPPPKDKKAVNNIKGGKIMLLSCWDDDPREPHIIGEAKVDLTEALTQGETDEWFTLLHKEKFAGEVYLELTFWSNEPHPGEKKKKPAPANGQYGGPGTFIPSGGGSPSSATGPGPQNSRVVSTSILHDRPRADMDNVPASLRASSSLAQLDLYVPPYEQRRHASPVDALTSDFGELGVSDPRRRESFPPPNRGHTPRPSTSTGFSTLSTHSSLSFGQANGNSYYNRPSSSYGTAPSEYDGQAQYPSHYDPGPYGASPSMFNPASSIRGPRYSIPASSSGFMPLLSQTPAPAMYEQPPYNVSSFAPSGFSGPLPPQPVPTPFPPSQSYQHNPYGTTPAYVPPQAGIAGPPQQYTPSYMSQLSNGPPQPPVTPQPPPAAQPYQAYGTPSPSHDVASSVLSASSSLGPGSRPLPLQPQMAPQPQPYQMPISTSFQHPHPEPSMGSAFPNSNSYVGVPASLPPPPPPPPTSVSQPYLPNEQAPLSVPPPPPPPPSSVVQNAARRRSSLPQPPINHQAVYQNIPPPPPLPVPPPPPLPNPPAQNLTLPNPPPPPPPPQLQGDAFYQPPYPGPPPRPPVQPSNWQQ</sequence>
<evidence type="ECO:0000259" key="2">
    <source>
        <dbReference type="PROSITE" id="PS50004"/>
    </source>
</evidence>
<feature type="region of interest" description="Disordered" evidence="1">
    <location>
        <begin position="310"/>
        <end position="345"/>
    </location>
</feature>
<feature type="region of interest" description="Disordered" evidence="1">
    <location>
        <begin position="74"/>
        <end position="94"/>
    </location>
</feature>
<dbReference type="PROSITE" id="PS50004">
    <property type="entry name" value="C2"/>
    <property type="match status" value="1"/>
</dbReference>
<dbReference type="PANTHER" id="PTHR47052:SF3">
    <property type="entry name" value="INGRESSION PROTEIN 1"/>
    <property type="match status" value="1"/>
</dbReference>
<evidence type="ECO:0000313" key="3">
    <source>
        <dbReference type="EMBL" id="KAL0949607.1"/>
    </source>
</evidence>
<feature type="compositionally biased region" description="Pro residues" evidence="1">
    <location>
        <begin position="448"/>
        <end position="461"/>
    </location>
</feature>
<dbReference type="SUPFAM" id="SSF49562">
    <property type="entry name" value="C2 domain (Calcium/lipid-binding domain, CaLB)"/>
    <property type="match status" value="1"/>
</dbReference>
<dbReference type="Proteomes" id="UP001556367">
    <property type="component" value="Unassembled WGS sequence"/>
</dbReference>
<organism evidence="3 4">
    <name type="scientific">Hohenbuehelia grisea</name>
    <dbReference type="NCBI Taxonomy" id="104357"/>
    <lineage>
        <taxon>Eukaryota</taxon>
        <taxon>Fungi</taxon>
        <taxon>Dikarya</taxon>
        <taxon>Basidiomycota</taxon>
        <taxon>Agaricomycotina</taxon>
        <taxon>Agaricomycetes</taxon>
        <taxon>Agaricomycetidae</taxon>
        <taxon>Agaricales</taxon>
        <taxon>Pleurotineae</taxon>
        <taxon>Pleurotaceae</taxon>
        <taxon>Hohenbuehelia</taxon>
    </lineage>
</organism>
<dbReference type="InterPro" id="IPR000008">
    <property type="entry name" value="C2_dom"/>
</dbReference>
<feature type="domain" description="C2" evidence="2">
    <location>
        <begin position="1"/>
        <end position="138"/>
    </location>
</feature>
<feature type="compositionally biased region" description="Pro residues" evidence="1">
    <location>
        <begin position="565"/>
        <end position="575"/>
    </location>
</feature>
<feature type="region of interest" description="Disordered" evidence="1">
    <location>
        <begin position="247"/>
        <end position="296"/>
    </location>
</feature>
<reference evidence="4" key="1">
    <citation type="submission" date="2024-06" db="EMBL/GenBank/DDBJ databases">
        <title>Multi-omics analyses provide insights into the biosynthesis of the anticancer antibiotic pleurotin in Hohenbuehelia grisea.</title>
        <authorList>
            <person name="Weaver J.A."/>
            <person name="Alberti F."/>
        </authorList>
    </citation>
    <scope>NUCLEOTIDE SEQUENCE [LARGE SCALE GENOMIC DNA]</scope>
    <source>
        <strain evidence="4">T-177</strain>
    </source>
</reference>
<feature type="compositionally biased region" description="Pro residues" evidence="1">
    <location>
        <begin position="395"/>
        <end position="407"/>
    </location>
</feature>
<feature type="compositionally biased region" description="Pro residues" evidence="1">
    <location>
        <begin position="602"/>
        <end position="620"/>
    </location>
</feature>
<dbReference type="CDD" id="cd08681">
    <property type="entry name" value="C2_fungal_Inn1p-like"/>
    <property type="match status" value="1"/>
</dbReference>
<feature type="compositionally biased region" description="Pro residues" evidence="1">
    <location>
        <begin position="627"/>
        <end position="637"/>
    </location>
</feature>
<dbReference type="SMART" id="SM00239">
    <property type="entry name" value="C2"/>
    <property type="match status" value="1"/>
</dbReference>
<feature type="compositionally biased region" description="Low complexity" evidence="1">
    <location>
        <begin position="462"/>
        <end position="500"/>
    </location>
</feature>
<feature type="region of interest" description="Disordered" evidence="1">
    <location>
        <begin position="388"/>
        <end position="664"/>
    </location>
</feature>
<dbReference type="PRINTS" id="PR01217">
    <property type="entry name" value="PRICHEXTENSN"/>
</dbReference>
<feature type="compositionally biased region" description="Gly residues" evidence="1">
    <location>
        <begin position="176"/>
        <end position="190"/>
    </location>
</feature>
<dbReference type="InterPro" id="IPR037791">
    <property type="entry name" value="C2_fungal_Inn1"/>
</dbReference>
<dbReference type="PANTHER" id="PTHR47052">
    <property type="entry name" value="CONSERVED SERINE PROLINE-RICH PROTEIN (AFU_ORTHOLOGUE AFUA_2G01790)"/>
    <property type="match status" value="1"/>
</dbReference>
<protein>
    <recommendedName>
        <fullName evidence="2">C2 domain-containing protein</fullName>
    </recommendedName>
</protein>
<dbReference type="Pfam" id="PF00168">
    <property type="entry name" value="C2"/>
    <property type="match status" value="2"/>
</dbReference>
<dbReference type="InterPro" id="IPR035892">
    <property type="entry name" value="C2_domain_sf"/>
</dbReference>
<dbReference type="EMBL" id="JASNQZ010000012">
    <property type="protein sequence ID" value="KAL0949607.1"/>
    <property type="molecule type" value="Genomic_DNA"/>
</dbReference>
<comment type="caution">
    <text evidence="3">The sequence shown here is derived from an EMBL/GenBank/DDBJ whole genome shotgun (WGS) entry which is preliminary data.</text>
</comment>
<feature type="region of interest" description="Disordered" evidence="1">
    <location>
        <begin position="161"/>
        <end position="204"/>
    </location>
</feature>
<name>A0ABR3J279_9AGAR</name>
<feature type="compositionally biased region" description="Pro residues" evidence="1">
    <location>
        <begin position="646"/>
        <end position="658"/>
    </location>
</feature>
<feature type="compositionally biased region" description="Low complexity" evidence="1">
    <location>
        <begin position="424"/>
        <end position="434"/>
    </location>
</feature>
<dbReference type="Gene3D" id="2.60.40.150">
    <property type="entry name" value="C2 domain"/>
    <property type="match status" value="1"/>
</dbReference>
<feature type="compositionally biased region" description="Pro residues" evidence="1">
    <location>
        <begin position="540"/>
        <end position="550"/>
    </location>
</feature>
<dbReference type="InterPro" id="IPR052981">
    <property type="entry name" value="Ingression_C2_domain"/>
</dbReference>
<evidence type="ECO:0000256" key="1">
    <source>
        <dbReference type="SAM" id="MobiDB-lite"/>
    </source>
</evidence>
<proteinExistence type="predicted"/>
<feature type="compositionally biased region" description="Polar residues" evidence="1">
    <location>
        <begin position="408"/>
        <end position="417"/>
    </location>
</feature>
<feature type="compositionally biased region" description="Low complexity" evidence="1">
    <location>
        <begin position="283"/>
        <end position="296"/>
    </location>
</feature>